<evidence type="ECO:0000313" key="3">
    <source>
        <dbReference type="Proteomes" id="UP000192501"/>
    </source>
</evidence>
<name>A0A1X0QKR5_9MICR</name>
<proteinExistence type="predicted"/>
<dbReference type="Proteomes" id="UP000192501">
    <property type="component" value="Unassembled WGS sequence"/>
</dbReference>
<dbReference type="VEuPathDB" id="MicrosporidiaDB:HERIO_2424"/>
<dbReference type="InterPro" id="IPR013087">
    <property type="entry name" value="Znf_C2H2_type"/>
</dbReference>
<organism evidence="2 3">
    <name type="scientific">Hepatospora eriocheir</name>
    <dbReference type="NCBI Taxonomy" id="1081669"/>
    <lineage>
        <taxon>Eukaryota</taxon>
        <taxon>Fungi</taxon>
        <taxon>Fungi incertae sedis</taxon>
        <taxon>Microsporidia</taxon>
        <taxon>Hepatosporidae</taxon>
        <taxon>Hepatospora</taxon>
    </lineage>
</organism>
<comment type="caution">
    <text evidence="2">The sequence shown here is derived from an EMBL/GenBank/DDBJ whole genome shotgun (WGS) entry which is preliminary data.</text>
</comment>
<dbReference type="VEuPathDB" id="MicrosporidiaDB:HERIO_2425"/>
<dbReference type="PROSITE" id="PS00028">
    <property type="entry name" value="ZINC_FINGER_C2H2_1"/>
    <property type="match status" value="1"/>
</dbReference>
<reference evidence="2 3" key="1">
    <citation type="journal article" date="2017" name="Environ. Microbiol.">
        <title>Decay of the glycolytic pathway and adaptation to intranuclear parasitism within Enterocytozoonidae microsporidia.</title>
        <authorList>
            <person name="Wiredu Boakye D."/>
            <person name="Jaroenlak P."/>
            <person name="Prachumwat A."/>
            <person name="Williams T.A."/>
            <person name="Bateman K.S."/>
            <person name="Itsathitphaisarn O."/>
            <person name="Sritunyalucksana K."/>
            <person name="Paszkiewicz K.H."/>
            <person name="Moore K.A."/>
            <person name="Stentiford G.D."/>
            <person name="Williams B.A."/>
        </authorList>
    </citation>
    <scope>NUCLEOTIDE SEQUENCE [LARGE SCALE GENOMIC DNA]</scope>
    <source>
        <strain evidence="3">canceri</strain>
    </source>
</reference>
<dbReference type="EMBL" id="LTAI01000030">
    <property type="protein sequence ID" value="ORE00358.1"/>
    <property type="molecule type" value="Genomic_DNA"/>
</dbReference>
<sequence length="351" mass="42006">MNRWYIENYLGFAKPFLIKNFTKKRFLLKQIKINENVCSMFEFLGIENNTSFYTIRGYIKRDNIILPFNNLKENNKLYFFNCFDEVHLFIFLTSEKERLYTVKFNCCNDVNLTEIYATEIGLLCDDNQAIIVGEDRIKIKCKVTNLRGNNYHYNYVGLTEKKEELFTIKVNNRNYTMTEYKCIFCLITFSTLEILINHINYGHLYYNCFYSNQVLHINRTIHVDKDDIKFINYMKVSRKGLKSIINYPLKTFKNQMEEEYNLVDSHKALSVHLNSRLNKKRLYDDEYFIMKRWNECMIKEKNPITALSIIFNEFGLILQTVKLMEILYERGVLNTKELVDILESLKGNFND</sequence>
<gene>
    <name evidence="2" type="ORF">A0H76_1356</name>
</gene>
<protein>
    <recommendedName>
        <fullName evidence="1">C2H2-type domain-containing protein</fullName>
    </recommendedName>
</protein>
<dbReference type="VEuPathDB" id="MicrosporidiaDB:A0H76_1356"/>
<accession>A0A1X0QKR5</accession>
<evidence type="ECO:0000259" key="1">
    <source>
        <dbReference type="PROSITE" id="PS00028"/>
    </source>
</evidence>
<evidence type="ECO:0000313" key="2">
    <source>
        <dbReference type="EMBL" id="ORE00358.1"/>
    </source>
</evidence>
<feature type="domain" description="C2H2-type" evidence="1">
    <location>
        <begin position="182"/>
        <end position="203"/>
    </location>
</feature>
<dbReference type="AlphaFoldDB" id="A0A1X0QKR5"/>